<dbReference type="Proteomes" id="UP001157006">
    <property type="component" value="Chromosome 5"/>
</dbReference>
<keyword evidence="3" id="KW-1185">Reference proteome</keyword>
<evidence type="ECO:0000256" key="1">
    <source>
        <dbReference type="SAM" id="MobiDB-lite"/>
    </source>
</evidence>
<evidence type="ECO:0000313" key="3">
    <source>
        <dbReference type="Proteomes" id="UP001157006"/>
    </source>
</evidence>
<feature type="region of interest" description="Disordered" evidence="1">
    <location>
        <begin position="196"/>
        <end position="240"/>
    </location>
</feature>
<name>A0AAV1AS45_VICFA</name>
<dbReference type="EMBL" id="OX451740">
    <property type="protein sequence ID" value="CAI8612561.1"/>
    <property type="molecule type" value="Genomic_DNA"/>
</dbReference>
<sequence>MGDEWSRYVKLSKDKEQAPFRDITPGELNQPIDVPQLNARRCLECGQVLPEAYQPPADEDWTTGICGCFEDIDSCWIGVFCPCVLFGRNTEALKDDIPWTSPCVCHAMCVEGGMALAVAMAFLNGIDPETSCLIAEGLFFTWWMCGIYTGLFRQALQKQYHLKDSPCDPCMVHCCLHWCAICQEHREMRNHLSHNTNSDGTIINPPPLQEITSDFNKESTSSAKSYTNNDQQNNLQIQPI</sequence>
<protein>
    <recommendedName>
        <fullName evidence="4">Cell number regulator 6</fullName>
    </recommendedName>
</protein>
<dbReference type="NCBIfam" id="TIGR01571">
    <property type="entry name" value="A_thal_Cys_rich"/>
    <property type="match status" value="1"/>
</dbReference>
<accession>A0AAV1AS45</accession>
<proteinExistence type="predicted"/>
<evidence type="ECO:0008006" key="4">
    <source>
        <dbReference type="Google" id="ProtNLM"/>
    </source>
</evidence>
<dbReference type="InterPro" id="IPR006461">
    <property type="entry name" value="PLAC_motif_containing"/>
</dbReference>
<organism evidence="2 3">
    <name type="scientific">Vicia faba</name>
    <name type="common">Broad bean</name>
    <name type="synonym">Faba vulgaris</name>
    <dbReference type="NCBI Taxonomy" id="3906"/>
    <lineage>
        <taxon>Eukaryota</taxon>
        <taxon>Viridiplantae</taxon>
        <taxon>Streptophyta</taxon>
        <taxon>Embryophyta</taxon>
        <taxon>Tracheophyta</taxon>
        <taxon>Spermatophyta</taxon>
        <taxon>Magnoliopsida</taxon>
        <taxon>eudicotyledons</taxon>
        <taxon>Gunneridae</taxon>
        <taxon>Pentapetalae</taxon>
        <taxon>rosids</taxon>
        <taxon>fabids</taxon>
        <taxon>Fabales</taxon>
        <taxon>Fabaceae</taxon>
        <taxon>Papilionoideae</taxon>
        <taxon>50 kb inversion clade</taxon>
        <taxon>NPAAA clade</taxon>
        <taxon>Hologalegina</taxon>
        <taxon>IRL clade</taxon>
        <taxon>Fabeae</taxon>
        <taxon>Vicia</taxon>
    </lineage>
</organism>
<dbReference type="Pfam" id="PF04749">
    <property type="entry name" value="PLAC8"/>
    <property type="match status" value="1"/>
</dbReference>
<reference evidence="2 3" key="1">
    <citation type="submission" date="2023-01" db="EMBL/GenBank/DDBJ databases">
        <authorList>
            <person name="Kreplak J."/>
        </authorList>
    </citation>
    <scope>NUCLEOTIDE SEQUENCE [LARGE SCALE GENOMIC DNA]</scope>
</reference>
<evidence type="ECO:0000313" key="2">
    <source>
        <dbReference type="EMBL" id="CAI8612561.1"/>
    </source>
</evidence>
<feature type="compositionally biased region" description="Polar residues" evidence="1">
    <location>
        <begin position="210"/>
        <end position="240"/>
    </location>
</feature>
<dbReference type="AlphaFoldDB" id="A0AAV1AS45"/>
<dbReference type="PANTHER" id="PTHR15907">
    <property type="entry name" value="DUF614 FAMILY PROTEIN-RELATED"/>
    <property type="match status" value="1"/>
</dbReference>
<gene>
    <name evidence="2" type="ORF">VFH_V040040</name>
</gene>